<reference evidence="2" key="1">
    <citation type="submission" date="2023-05" db="EMBL/GenBank/DDBJ databases">
        <title>Metabolic capabilities are highly conserved among human nasal-associated Corynebacterium species in pangenomic analyses.</title>
        <authorList>
            <person name="Tran T.H."/>
            <person name="Roberts A.Q."/>
            <person name="Escapa I.F."/>
            <person name="Gao W."/>
            <person name="Conlan S."/>
            <person name="Kong H."/>
            <person name="Segre J.A."/>
            <person name="Kelly M.S."/>
            <person name="Lemon K.P."/>
        </authorList>
    </citation>
    <scope>NUCLEOTIDE SEQUENCE</scope>
    <source>
        <strain evidence="2">KPL2773</strain>
    </source>
</reference>
<proteinExistence type="inferred from homology"/>
<dbReference type="SUPFAM" id="SSF53067">
    <property type="entry name" value="Actin-like ATPase domain"/>
    <property type="match status" value="1"/>
</dbReference>
<comment type="caution">
    <text evidence="2">The sequence shown here is derived from an EMBL/GenBank/DDBJ whole genome shotgun (WGS) entry which is preliminary data.</text>
</comment>
<dbReference type="InterPro" id="IPR043129">
    <property type="entry name" value="ATPase_NBD"/>
</dbReference>
<accession>A0AAP4BR83</accession>
<dbReference type="InterPro" id="IPR000600">
    <property type="entry name" value="ROK"/>
</dbReference>
<evidence type="ECO:0000313" key="3">
    <source>
        <dbReference type="Proteomes" id="UP001224412"/>
    </source>
</evidence>
<dbReference type="Proteomes" id="UP001224412">
    <property type="component" value="Unassembled WGS sequence"/>
</dbReference>
<dbReference type="PANTHER" id="PTHR18964:SF169">
    <property type="entry name" value="N-ACETYLMANNOSAMINE KINASE"/>
    <property type="match status" value="1"/>
</dbReference>
<protein>
    <submittedName>
        <fullName evidence="2">ROK family protein</fullName>
    </submittedName>
</protein>
<gene>
    <name evidence="2" type="ORF">QPX42_07365</name>
</gene>
<evidence type="ECO:0000256" key="1">
    <source>
        <dbReference type="ARBA" id="ARBA00006479"/>
    </source>
</evidence>
<dbReference type="Pfam" id="PF00480">
    <property type="entry name" value="ROK"/>
    <property type="match status" value="1"/>
</dbReference>
<comment type="similarity">
    <text evidence="1">Belongs to the ROK (NagC/XylR) family.</text>
</comment>
<dbReference type="AlphaFoldDB" id="A0AAP4BR83"/>
<sequence>MQVQNSIPKQSALSAPSAPSTLCFDIGGTKIAYGIVHDNSPTETIAAGSVPAQPQGSSLAAEFDKAVGIALAAAREAGIEPDRIGVGAPGIVRGPSGTILRSGPTVPGWQGTIIEDIIARHTNVPVACHNDVRIWAFGEHNFGAGRGITGRVIYLSLGTGVGGAIVDNGELQTGTSGSTGEFSELLVADLRGMAERVENTCSGNSLARYYNVLAADADYAGRIAWDHPAGPDDLSLPEIMKRYHAGDRLAFDVIDGNMRGFGRALAGLAFALDIDGIIIGGGVGGLGEPILGALRAGFAQWTVDSAQRLPIVDSELGRLAPLIGAAAYAREYAE</sequence>
<organism evidence="2 3">
    <name type="scientific">Corynebacterium pseudodiphtheriticum</name>
    <dbReference type="NCBI Taxonomy" id="37637"/>
    <lineage>
        <taxon>Bacteria</taxon>
        <taxon>Bacillati</taxon>
        <taxon>Actinomycetota</taxon>
        <taxon>Actinomycetes</taxon>
        <taxon>Mycobacteriales</taxon>
        <taxon>Corynebacteriaceae</taxon>
        <taxon>Corynebacterium</taxon>
    </lineage>
</organism>
<dbReference type="RefSeq" id="WP_284599322.1">
    <property type="nucleotide sequence ID" value="NZ_JASNVH010000010.1"/>
</dbReference>
<evidence type="ECO:0000313" key="2">
    <source>
        <dbReference type="EMBL" id="MDK4307357.1"/>
    </source>
</evidence>
<dbReference type="Gene3D" id="3.30.420.40">
    <property type="match status" value="2"/>
</dbReference>
<name>A0AAP4BR83_9CORY</name>
<dbReference type="PANTHER" id="PTHR18964">
    <property type="entry name" value="ROK (REPRESSOR, ORF, KINASE) FAMILY"/>
    <property type="match status" value="1"/>
</dbReference>
<dbReference type="EMBL" id="JASNVH010000010">
    <property type="protein sequence ID" value="MDK4307357.1"/>
    <property type="molecule type" value="Genomic_DNA"/>
</dbReference>